<keyword evidence="4" id="KW-1185">Reference proteome</keyword>
<feature type="region of interest" description="Disordered" evidence="1">
    <location>
        <begin position="1"/>
        <end position="32"/>
    </location>
</feature>
<accession>A0A927F366</accession>
<dbReference type="InterPro" id="IPR036271">
    <property type="entry name" value="Tet_transcr_reg_TetR-rel_C_sf"/>
</dbReference>
<gene>
    <name evidence="3" type="ORF">IF129_18165</name>
</gene>
<feature type="compositionally biased region" description="Basic and acidic residues" evidence="1">
    <location>
        <begin position="18"/>
        <end position="27"/>
    </location>
</feature>
<dbReference type="SUPFAM" id="SSF48498">
    <property type="entry name" value="Tetracyclin repressor-like, C-terminal domain"/>
    <property type="match status" value="1"/>
</dbReference>
<dbReference type="Gene3D" id="1.10.357.10">
    <property type="entry name" value="Tetracycline Repressor, domain 2"/>
    <property type="match status" value="1"/>
</dbReference>
<comment type="caution">
    <text evidence="3">The sequence shown here is derived from an EMBL/GenBank/DDBJ whole genome shotgun (WGS) entry which is preliminary data.</text>
</comment>
<evidence type="ECO:0000256" key="1">
    <source>
        <dbReference type="SAM" id="MobiDB-lite"/>
    </source>
</evidence>
<dbReference type="EMBL" id="JACXYU010000010">
    <property type="protein sequence ID" value="MBD3933471.1"/>
    <property type="molecule type" value="Genomic_DNA"/>
</dbReference>
<dbReference type="AlphaFoldDB" id="A0A927F366"/>
<protein>
    <submittedName>
        <fullName evidence="3">TetR/AcrR family transcriptional regulator C-terminal domain-containing protein</fullName>
    </submittedName>
</protein>
<evidence type="ECO:0000313" key="3">
    <source>
        <dbReference type="EMBL" id="MBD3933471.1"/>
    </source>
</evidence>
<name>A0A927F366_9ACTN</name>
<proteinExistence type="predicted"/>
<evidence type="ECO:0000259" key="2">
    <source>
        <dbReference type="Pfam" id="PF14246"/>
    </source>
</evidence>
<feature type="domain" description="Transcriptional regulator TetR C-terminal Proteobacteria type" evidence="2">
    <location>
        <begin position="23"/>
        <end position="91"/>
    </location>
</feature>
<reference evidence="3" key="1">
    <citation type="submission" date="2020-09" db="EMBL/GenBank/DDBJ databases">
        <title>Secondary metabolite and genome analysis of marine Streptomyces chumphonensis KK1-2T.</title>
        <authorList>
            <person name="Phongsopitanun W."/>
            <person name="Kanchanasin P."/>
            <person name="Pittayakhajonwut P."/>
            <person name="Suwanborirux K."/>
            <person name="Tanasupawat S."/>
        </authorList>
    </citation>
    <scope>NUCLEOTIDE SEQUENCE</scope>
    <source>
        <strain evidence="3">KK1-2</strain>
    </source>
</reference>
<dbReference type="Pfam" id="PF14246">
    <property type="entry name" value="TetR_C_7"/>
    <property type="match status" value="1"/>
</dbReference>
<organism evidence="3 4">
    <name type="scientific">Streptomyces chumphonensis</name>
    <dbReference type="NCBI Taxonomy" id="1214925"/>
    <lineage>
        <taxon>Bacteria</taxon>
        <taxon>Bacillati</taxon>
        <taxon>Actinomycetota</taxon>
        <taxon>Actinomycetes</taxon>
        <taxon>Kitasatosporales</taxon>
        <taxon>Streptomycetaceae</taxon>
        <taxon>Streptomyces</taxon>
    </lineage>
</organism>
<evidence type="ECO:0000313" key="4">
    <source>
        <dbReference type="Proteomes" id="UP000632289"/>
    </source>
</evidence>
<dbReference type="Proteomes" id="UP000632289">
    <property type="component" value="Unassembled WGS sequence"/>
</dbReference>
<sequence>MRAVRTDPGGGRGHARRGRTDGTPERARGRRARRLRTLAEEGALSVDDVPRSARLLSTVVNGLAFQRAMPAEDTLTERERETLYTAVDAVLRPHPPAPRRRPSRPLTREGRIEEYVSLKCTSL</sequence>
<dbReference type="InterPro" id="IPR039536">
    <property type="entry name" value="TetR_C_Proteobacteria"/>
</dbReference>
<dbReference type="RefSeq" id="WP_191210776.1">
    <property type="nucleotide sequence ID" value="NZ_BAABKL010000012.1"/>
</dbReference>